<name>I4B4B4_TURPD</name>
<reference evidence="1 2" key="1">
    <citation type="submission" date="2012-06" db="EMBL/GenBank/DDBJ databases">
        <title>The complete chromosome of genome of Turneriella parva DSM 21527.</title>
        <authorList>
            <consortium name="US DOE Joint Genome Institute (JGI-PGF)"/>
            <person name="Lucas S."/>
            <person name="Han J."/>
            <person name="Lapidus A."/>
            <person name="Bruce D."/>
            <person name="Goodwin L."/>
            <person name="Pitluck S."/>
            <person name="Peters L."/>
            <person name="Kyrpides N."/>
            <person name="Mavromatis K."/>
            <person name="Ivanova N."/>
            <person name="Mikhailova N."/>
            <person name="Chertkov O."/>
            <person name="Detter J.C."/>
            <person name="Tapia R."/>
            <person name="Han C."/>
            <person name="Land M."/>
            <person name="Hauser L."/>
            <person name="Markowitz V."/>
            <person name="Cheng J.-F."/>
            <person name="Hugenholtz P."/>
            <person name="Woyke T."/>
            <person name="Wu D."/>
            <person name="Gronow S."/>
            <person name="Wellnitz S."/>
            <person name="Brambilla E."/>
            <person name="Klenk H.-P."/>
            <person name="Eisen J.A."/>
        </authorList>
    </citation>
    <scope>NUCLEOTIDE SEQUENCE [LARGE SCALE GENOMIC DNA]</scope>
    <source>
        <strain evidence="2">ATCC BAA-1111 / DSM 21527 / NCTC 11395 / H</strain>
    </source>
</reference>
<keyword evidence="2" id="KW-1185">Reference proteome</keyword>
<evidence type="ECO:0000313" key="1">
    <source>
        <dbReference type="EMBL" id="AFM12121.1"/>
    </source>
</evidence>
<sequence length="438" mass="46090">MEFRYVMANNPGLDPNDGDAYAAARDNLRAKIEKGGVTINMPTGVGEYTGQTDKQFGYDKTRAARAAAAMAQLQNTAGVTNSTGFLLGMNTITGRQPLNLTPAQAFEMEKALAKIAPEVRAEREAAARQAQFEIARSAYMWQQAGQFTLNATAGVLNNIATTLYAVPAPGIAYTTNAMAATAYTNAAANARNWYSALQGEFTSYPSVGKAVSDLMPEDWGAARGLAQGIDSMPMASGMMLSGSMVAAGSRSLAELTTGGQMSQYDKIAMLSGRWSQMSTQGQNAVNWSKIGAELVPYGTNMLTGGITSGMSYIGGTTNHTWGGLAENVMIGMGTMGFGTPLSGPTGSILRKSGYGLAYGMIADTLAQGYQNDWDWSQVKKGQVFGAGLLTAGGVAFSSHMQSSSFGAYGKPFATTAETTAGWMAMPFNVMNGLLWPKP</sequence>
<dbReference type="STRING" id="869212.Turpa_1473"/>
<accession>I4B4B4</accession>
<gene>
    <name evidence="1" type="ordered locus">Turpa_1473</name>
</gene>
<protein>
    <submittedName>
        <fullName evidence="1">Uncharacterized protein</fullName>
    </submittedName>
</protein>
<dbReference type="AlphaFoldDB" id="I4B4B4"/>
<dbReference type="KEGG" id="tpx:Turpa_1473"/>
<evidence type="ECO:0000313" key="2">
    <source>
        <dbReference type="Proteomes" id="UP000006048"/>
    </source>
</evidence>
<dbReference type="EMBL" id="CP002959">
    <property type="protein sequence ID" value="AFM12121.1"/>
    <property type="molecule type" value="Genomic_DNA"/>
</dbReference>
<proteinExistence type="predicted"/>
<dbReference type="HOGENOM" id="CLU_625474_0_0_12"/>
<organism evidence="1 2">
    <name type="scientific">Turneriella parva (strain ATCC BAA-1111 / DSM 21527 / NCTC 11395 / H)</name>
    <name type="common">Leptospira parva</name>
    <dbReference type="NCBI Taxonomy" id="869212"/>
    <lineage>
        <taxon>Bacteria</taxon>
        <taxon>Pseudomonadati</taxon>
        <taxon>Spirochaetota</taxon>
        <taxon>Spirochaetia</taxon>
        <taxon>Leptospirales</taxon>
        <taxon>Leptospiraceae</taxon>
        <taxon>Turneriella</taxon>
    </lineage>
</organism>
<dbReference type="Proteomes" id="UP000006048">
    <property type="component" value="Chromosome"/>
</dbReference>
<dbReference type="PATRIC" id="fig|869212.3.peg.1465"/>
<dbReference type="RefSeq" id="WP_014802635.1">
    <property type="nucleotide sequence ID" value="NC_018020.1"/>
</dbReference>